<sequence length="299" mass="32520">MTQKILLDMDPGIDDAAALSIALTDDTFQVMLLTTVAGNVSVDKTTKNALRLVEFFNQEKVVPVAAGASAPLIKKYADAADVHGESGMDGWQFPDIKTDVLPEHAVVAMRNVLMSSPEKITIVATGAFTNIALLIRMYPEVLPKIAQIVLMGGTLGKGNITNVAEFNVFTDPHAAQILFTSGLPIKMIGLNVTLQALLSKENIRKLGEINQTGQMLQALFNHYADDQNGAKPMHDVNTLFYLSQPESFVFEDYHVEVITEGPANGATVANKETDKNVSVAIKVDVEAFNDWFMKKIIAI</sequence>
<feature type="domain" description="Inosine/uridine-preferring nucleoside hydrolase" evidence="3">
    <location>
        <begin position="5"/>
        <end position="289"/>
    </location>
</feature>
<dbReference type="GO" id="GO:0008477">
    <property type="term" value="F:purine nucleosidase activity"/>
    <property type="evidence" value="ECO:0007669"/>
    <property type="project" value="TreeGrafter"/>
</dbReference>
<evidence type="ECO:0000313" key="5">
    <source>
        <dbReference type="Proteomes" id="UP000199268"/>
    </source>
</evidence>
<dbReference type="GO" id="GO:0006152">
    <property type="term" value="P:purine nucleoside catabolic process"/>
    <property type="evidence" value="ECO:0007669"/>
    <property type="project" value="TreeGrafter"/>
</dbReference>
<reference evidence="5" key="1">
    <citation type="submission" date="2016-08" db="EMBL/GenBank/DDBJ databases">
        <authorList>
            <person name="Varghese N."/>
            <person name="Submissions Spin"/>
        </authorList>
    </citation>
    <scope>NUCLEOTIDE SEQUENCE [LARGE SCALE GENOMIC DNA]</scope>
    <source>
        <strain evidence="5">R-53094</strain>
    </source>
</reference>
<dbReference type="CDD" id="cd02651">
    <property type="entry name" value="nuc_hydro_IU_UC_XIUA"/>
    <property type="match status" value="1"/>
</dbReference>
<dbReference type="PANTHER" id="PTHR12304">
    <property type="entry name" value="INOSINE-URIDINE PREFERRING NUCLEOSIDE HYDROLASE"/>
    <property type="match status" value="1"/>
</dbReference>
<accession>A0A1C3ZSE8</accession>
<organism evidence="4 5">
    <name type="scientific">Weissella bombi</name>
    <dbReference type="NCBI Taxonomy" id="1505725"/>
    <lineage>
        <taxon>Bacteria</taxon>
        <taxon>Bacillati</taxon>
        <taxon>Bacillota</taxon>
        <taxon>Bacilli</taxon>
        <taxon>Lactobacillales</taxon>
        <taxon>Lactobacillaceae</taxon>
        <taxon>Weissella</taxon>
    </lineage>
</organism>
<dbReference type="InterPro" id="IPR023186">
    <property type="entry name" value="IUNH"/>
</dbReference>
<dbReference type="EMBL" id="FMAO01000002">
    <property type="protein sequence ID" value="SCB85308.1"/>
    <property type="molecule type" value="Genomic_DNA"/>
</dbReference>
<proteinExistence type="predicted"/>
<dbReference type="NCBIfam" id="NF008036">
    <property type="entry name" value="PRK10768.1"/>
    <property type="match status" value="1"/>
</dbReference>
<dbReference type="InterPro" id="IPR036452">
    <property type="entry name" value="Ribo_hydro-like"/>
</dbReference>
<keyword evidence="5" id="KW-1185">Reference proteome</keyword>
<keyword evidence="1 4" id="KW-0378">Hydrolase</keyword>
<dbReference type="AlphaFoldDB" id="A0A1C3ZSE8"/>
<evidence type="ECO:0000313" key="4">
    <source>
        <dbReference type="EMBL" id="SCB85308.1"/>
    </source>
</evidence>
<dbReference type="InterPro" id="IPR001910">
    <property type="entry name" value="Inosine/uridine_hydrolase_dom"/>
</dbReference>
<dbReference type="GO" id="GO:0005829">
    <property type="term" value="C:cytosol"/>
    <property type="evidence" value="ECO:0007669"/>
    <property type="project" value="TreeGrafter"/>
</dbReference>
<dbReference type="Proteomes" id="UP000199268">
    <property type="component" value="Unassembled WGS sequence"/>
</dbReference>
<dbReference type="Pfam" id="PF01156">
    <property type="entry name" value="IU_nuc_hydro"/>
    <property type="match status" value="1"/>
</dbReference>
<evidence type="ECO:0000256" key="1">
    <source>
        <dbReference type="ARBA" id="ARBA00022801"/>
    </source>
</evidence>
<dbReference type="RefSeq" id="WP_092461728.1">
    <property type="nucleotide sequence ID" value="NZ_BJEE01000001.1"/>
</dbReference>
<dbReference type="Gene3D" id="3.90.245.10">
    <property type="entry name" value="Ribonucleoside hydrolase-like"/>
    <property type="match status" value="1"/>
</dbReference>
<evidence type="ECO:0000259" key="3">
    <source>
        <dbReference type="Pfam" id="PF01156"/>
    </source>
</evidence>
<protein>
    <submittedName>
        <fullName evidence="4">Non-specific riboncleoside hydrolase</fullName>
    </submittedName>
</protein>
<dbReference type="OrthoDB" id="9797882at2"/>
<dbReference type="STRING" id="1505725.GA0061074_102177"/>
<name>A0A1C3ZSE8_9LACO</name>
<dbReference type="PANTHER" id="PTHR12304:SF15">
    <property type="entry name" value="NON-SPECIFIC RIBONUCLEOSIDE HYDROLASE RIHC"/>
    <property type="match status" value="1"/>
</dbReference>
<gene>
    <name evidence="4" type="ORF">GA0061074_102177</name>
</gene>
<dbReference type="SUPFAM" id="SSF53590">
    <property type="entry name" value="Nucleoside hydrolase"/>
    <property type="match status" value="1"/>
</dbReference>
<keyword evidence="2" id="KW-0326">Glycosidase</keyword>
<evidence type="ECO:0000256" key="2">
    <source>
        <dbReference type="ARBA" id="ARBA00023295"/>
    </source>
</evidence>